<feature type="compositionally biased region" description="Polar residues" evidence="1">
    <location>
        <begin position="72"/>
        <end position="85"/>
    </location>
</feature>
<feature type="compositionally biased region" description="Basic residues" evidence="1">
    <location>
        <begin position="55"/>
        <end position="67"/>
    </location>
</feature>
<evidence type="ECO:0000313" key="3">
    <source>
        <dbReference type="Proteomes" id="UP001054945"/>
    </source>
</evidence>
<keyword evidence="3" id="KW-1185">Reference proteome</keyword>
<evidence type="ECO:0000313" key="2">
    <source>
        <dbReference type="EMBL" id="GIZ03980.1"/>
    </source>
</evidence>
<reference evidence="2 3" key="1">
    <citation type="submission" date="2021-06" db="EMBL/GenBank/DDBJ databases">
        <title>Caerostris extrusa draft genome.</title>
        <authorList>
            <person name="Kono N."/>
            <person name="Arakawa K."/>
        </authorList>
    </citation>
    <scope>NUCLEOTIDE SEQUENCE [LARGE SCALE GENOMIC DNA]</scope>
</reference>
<dbReference type="EMBL" id="BPLR01019020">
    <property type="protein sequence ID" value="GIZ03980.1"/>
    <property type="molecule type" value="Genomic_DNA"/>
</dbReference>
<feature type="region of interest" description="Disordered" evidence="1">
    <location>
        <begin position="53"/>
        <end position="99"/>
    </location>
</feature>
<accession>A0AAV4YC80</accession>
<proteinExistence type="predicted"/>
<feature type="compositionally biased region" description="Polar residues" evidence="1">
    <location>
        <begin position="134"/>
        <end position="148"/>
    </location>
</feature>
<organism evidence="2 3">
    <name type="scientific">Caerostris extrusa</name>
    <name type="common">Bark spider</name>
    <name type="synonym">Caerostris bankana</name>
    <dbReference type="NCBI Taxonomy" id="172846"/>
    <lineage>
        <taxon>Eukaryota</taxon>
        <taxon>Metazoa</taxon>
        <taxon>Ecdysozoa</taxon>
        <taxon>Arthropoda</taxon>
        <taxon>Chelicerata</taxon>
        <taxon>Arachnida</taxon>
        <taxon>Araneae</taxon>
        <taxon>Araneomorphae</taxon>
        <taxon>Entelegynae</taxon>
        <taxon>Araneoidea</taxon>
        <taxon>Araneidae</taxon>
        <taxon>Caerostris</taxon>
    </lineage>
</organism>
<feature type="compositionally biased region" description="Basic residues" evidence="1">
    <location>
        <begin position="119"/>
        <end position="133"/>
    </location>
</feature>
<gene>
    <name evidence="2" type="ORF">CEXT_374061</name>
</gene>
<protein>
    <submittedName>
        <fullName evidence="2">Uncharacterized protein</fullName>
    </submittedName>
</protein>
<name>A0AAV4YC80_CAEEX</name>
<dbReference type="Proteomes" id="UP001054945">
    <property type="component" value="Unassembled WGS sequence"/>
</dbReference>
<evidence type="ECO:0000256" key="1">
    <source>
        <dbReference type="SAM" id="MobiDB-lite"/>
    </source>
</evidence>
<dbReference type="AlphaFoldDB" id="A0AAV4YC80"/>
<sequence>MSHTMLDPRPKSWIFVHADLNSVIDISRMKFLEWKWILLFLLMIALFQAVEGTRRGRCRSSRRRQRHRSDSNGTTTPGDLSSALSPSMKPNMKQSTFNQDQKMQKFNKKYAFYASGKPMTKKPYKQAKKKHSATKNFSLRTNNSKFDY</sequence>
<feature type="region of interest" description="Disordered" evidence="1">
    <location>
        <begin position="117"/>
        <end position="148"/>
    </location>
</feature>
<comment type="caution">
    <text evidence="2">The sequence shown here is derived from an EMBL/GenBank/DDBJ whole genome shotgun (WGS) entry which is preliminary data.</text>
</comment>